<evidence type="ECO:0000313" key="3">
    <source>
        <dbReference type="Proteomes" id="UP000729913"/>
    </source>
</evidence>
<proteinExistence type="predicted"/>
<dbReference type="PROSITE" id="PS50088">
    <property type="entry name" value="ANK_REPEAT"/>
    <property type="match status" value="2"/>
</dbReference>
<dbReference type="EMBL" id="JAAOIC020000068">
    <property type="protein sequence ID" value="KAG8034163.1"/>
    <property type="molecule type" value="Genomic_DNA"/>
</dbReference>
<feature type="repeat" description="ANK" evidence="1">
    <location>
        <begin position="118"/>
        <end position="150"/>
    </location>
</feature>
<reference evidence="2" key="1">
    <citation type="submission" date="2020-03" db="EMBL/GenBank/DDBJ databases">
        <authorList>
            <person name="Chebbi M.A."/>
            <person name="Drezen J.M."/>
        </authorList>
    </citation>
    <scope>NUCLEOTIDE SEQUENCE</scope>
    <source>
        <tissue evidence="2">Whole body</tissue>
    </source>
</reference>
<dbReference type="Proteomes" id="UP000729913">
    <property type="component" value="Unassembled WGS sequence"/>
</dbReference>
<dbReference type="Pfam" id="PF12796">
    <property type="entry name" value="Ank_2"/>
    <property type="match status" value="1"/>
</dbReference>
<reference evidence="2" key="2">
    <citation type="submission" date="2021-04" db="EMBL/GenBank/DDBJ databases">
        <title>Genome-wide patterns of bracovirus chromosomal integration into multiple host tissues during parasitism.</title>
        <authorList>
            <person name="Chebbi M.A.C."/>
        </authorList>
    </citation>
    <scope>NUCLEOTIDE SEQUENCE</scope>
    <source>
        <tissue evidence="2">Whole body</tissue>
    </source>
</reference>
<accession>A0A8J5QXZ8</accession>
<protein>
    <submittedName>
        <fullName evidence="2">Uncharacterized protein</fullName>
    </submittedName>
</protein>
<gene>
    <name evidence="2" type="ORF">G9C98_001247</name>
</gene>
<dbReference type="PROSITE" id="PS50297">
    <property type="entry name" value="ANK_REP_REGION"/>
    <property type="match status" value="1"/>
</dbReference>
<name>A0A8J5QXZ8_9HYME</name>
<organism evidence="2 3">
    <name type="scientific">Cotesia typhae</name>
    <dbReference type="NCBI Taxonomy" id="2053667"/>
    <lineage>
        <taxon>Eukaryota</taxon>
        <taxon>Metazoa</taxon>
        <taxon>Ecdysozoa</taxon>
        <taxon>Arthropoda</taxon>
        <taxon>Hexapoda</taxon>
        <taxon>Insecta</taxon>
        <taxon>Pterygota</taxon>
        <taxon>Neoptera</taxon>
        <taxon>Endopterygota</taxon>
        <taxon>Hymenoptera</taxon>
        <taxon>Apocrita</taxon>
        <taxon>Ichneumonoidea</taxon>
        <taxon>Braconidae</taxon>
        <taxon>Microgastrinae</taxon>
        <taxon>Cotesia</taxon>
    </lineage>
</organism>
<keyword evidence="3" id="KW-1185">Reference proteome</keyword>
<evidence type="ECO:0000256" key="1">
    <source>
        <dbReference type="PROSITE-ProRule" id="PRU00023"/>
    </source>
</evidence>
<dbReference type="PANTHER" id="PTHR24198:SF165">
    <property type="entry name" value="ANKYRIN REPEAT-CONTAINING PROTEIN-RELATED"/>
    <property type="match status" value="1"/>
</dbReference>
<dbReference type="PANTHER" id="PTHR24198">
    <property type="entry name" value="ANKYRIN REPEAT AND PROTEIN KINASE DOMAIN-CONTAINING PROTEIN"/>
    <property type="match status" value="1"/>
</dbReference>
<evidence type="ECO:0000313" key="2">
    <source>
        <dbReference type="EMBL" id="KAG8034163.1"/>
    </source>
</evidence>
<dbReference type="InterPro" id="IPR002110">
    <property type="entry name" value="Ankyrin_rpt"/>
</dbReference>
<feature type="repeat" description="ANK" evidence="1">
    <location>
        <begin position="85"/>
        <end position="117"/>
    </location>
</feature>
<keyword evidence="1" id="KW-0040">ANK repeat</keyword>
<dbReference type="OrthoDB" id="8197096at2759"/>
<comment type="caution">
    <text evidence="2">The sequence shown here is derived from an EMBL/GenBank/DDBJ whole genome shotgun (WGS) entry which is preliminary data.</text>
</comment>
<dbReference type="AlphaFoldDB" id="A0A8J5QXZ8"/>
<sequence length="184" mass="20374">MNSIHLPISINRLELRLKNAIASNSSKKVQQVIDDLLKNNLKLSNLSKKFHTYHLLQQCILQKKGTIAKLLLNDGVPVNSAISGPCNSLLHLATINQDVELVKLLLDKGIYINGQNTLGKTALYIAVELGNVEIVKLPLHHQADINIAANDSSLPIYLSNQPDKEEIFKMLIINGANVNIKCKR</sequence>
<dbReference type="SMART" id="SM00248">
    <property type="entry name" value="ANK"/>
    <property type="match status" value="4"/>
</dbReference>